<dbReference type="AlphaFoldDB" id="A0ABD3ALY7"/>
<dbReference type="SUPFAM" id="SSF81383">
    <property type="entry name" value="F-box domain"/>
    <property type="match status" value="1"/>
</dbReference>
<dbReference type="Pfam" id="PF00646">
    <property type="entry name" value="F-box"/>
    <property type="match status" value="1"/>
</dbReference>
<proteinExistence type="predicted"/>
<dbReference type="PANTHER" id="PTHR31639:SF312">
    <property type="entry name" value="CYCLIN-LIKE F-BOX"/>
    <property type="match status" value="1"/>
</dbReference>
<reference evidence="3 4" key="1">
    <citation type="submission" date="2024-11" db="EMBL/GenBank/DDBJ databases">
        <title>A near-complete genome assembly of Cinchona calisaya.</title>
        <authorList>
            <person name="Lian D.C."/>
            <person name="Zhao X.W."/>
            <person name="Wei L."/>
        </authorList>
    </citation>
    <scope>NUCLEOTIDE SEQUENCE [LARGE SCALE GENOMIC DNA]</scope>
    <source>
        <tissue evidence="3">Nenye</tissue>
    </source>
</reference>
<sequence length="425" mass="48715">MRASFKERRASRKVRGSDKISYLPNHVIDIILTYVPLKDAARTSILSHQWRYKWVNLSTLVFDNTFGRVRNLVSSRYKLLMNIFQVLLVHDGPIYEFVLSVPGLESCLEIDQYLNFVSKKGVQNIILQIWKGKPHVLPQSLFSCLQLIHLSLCCCVLNKPPPAFRGFSKLVYLILREVAIDAEKLSSLIGKCPLLEHFTIESSRSYDYLEVGAPNLKFLHCNAQFENVIYVTTPLLANISMSLKVLRNEEAFEEEWTLLELLGCHSVIEDLHLDYYYLKSWLKGGACFSLDHLKVLKLSAICFGMTNEVTCAHLLISNCPNLQKLAFEAYSSQEGLTVHDVEFYVELHQKDLSSCQVRELEMLNISVSWPELEFIKIMLSKLLKLEKMLIAPNFKTVADGGFNLLKEVAKFQRASPKAVIKFKDW</sequence>
<keyword evidence="4" id="KW-1185">Reference proteome</keyword>
<dbReference type="InterPro" id="IPR036047">
    <property type="entry name" value="F-box-like_dom_sf"/>
</dbReference>
<dbReference type="InterPro" id="IPR055411">
    <property type="entry name" value="LRR_FXL15/At3g58940/PEG3-like"/>
</dbReference>
<dbReference type="Gene3D" id="3.80.10.10">
    <property type="entry name" value="Ribonuclease Inhibitor"/>
    <property type="match status" value="1"/>
</dbReference>
<dbReference type="EMBL" id="JBJUIK010000003">
    <property type="protein sequence ID" value="KAL3532217.1"/>
    <property type="molecule type" value="Genomic_DNA"/>
</dbReference>
<name>A0ABD3ALY7_9GENT</name>
<evidence type="ECO:0000259" key="2">
    <source>
        <dbReference type="Pfam" id="PF24758"/>
    </source>
</evidence>
<protein>
    <submittedName>
        <fullName evidence="3">Uncharacterized protein</fullName>
    </submittedName>
</protein>
<dbReference type="Pfam" id="PF24758">
    <property type="entry name" value="LRR_At5g56370"/>
    <property type="match status" value="1"/>
</dbReference>
<dbReference type="Proteomes" id="UP001630127">
    <property type="component" value="Unassembled WGS sequence"/>
</dbReference>
<accession>A0ABD3ALY7</accession>
<feature type="domain" description="F-box/LRR-repeat protein 15/At3g58940/PEG3-like LRR" evidence="2">
    <location>
        <begin position="111"/>
        <end position="325"/>
    </location>
</feature>
<dbReference type="InterPro" id="IPR032675">
    <property type="entry name" value="LRR_dom_sf"/>
</dbReference>
<evidence type="ECO:0000259" key="1">
    <source>
        <dbReference type="Pfam" id="PF00646"/>
    </source>
</evidence>
<evidence type="ECO:0000313" key="4">
    <source>
        <dbReference type="Proteomes" id="UP001630127"/>
    </source>
</evidence>
<organism evidence="3 4">
    <name type="scientific">Cinchona calisaya</name>
    <dbReference type="NCBI Taxonomy" id="153742"/>
    <lineage>
        <taxon>Eukaryota</taxon>
        <taxon>Viridiplantae</taxon>
        <taxon>Streptophyta</taxon>
        <taxon>Embryophyta</taxon>
        <taxon>Tracheophyta</taxon>
        <taxon>Spermatophyta</taxon>
        <taxon>Magnoliopsida</taxon>
        <taxon>eudicotyledons</taxon>
        <taxon>Gunneridae</taxon>
        <taxon>Pentapetalae</taxon>
        <taxon>asterids</taxon>
        <taxon>lamiids</taxon>
        <taxon>Gentianales</taxon>
        <taxon>Rubiaceae</taxon>
        <taxon>Cinchonoideae</taxon>
        <taxon>Cinchoneae</taxon>
        <taxon>Cinchona</taxon>
    </lineage>
</organism>
<dbReference type="SUPFAM" id="SSF52058">
    <property type="entry name" value="L domain-like"/>
    <property type="match status" value="1"/>
</dbReference>
<feature type="domain" description="F-box" evidence="1">
    <location>
        <begin position="20"/>
        <end position="57"/>
    </location>
</feature>
<dbReference type="PANTHER" id="PTHR31639">
    <property type="entry name" value="F-BOX PROTEIN-LIKE"/>
    <property type="match status" value="1"/>
</dbReference>
<evidence type="ECO:0000313" key="3">
    <source>
        <dbReference type="EMBL" id="KAL3532217.1"/>
    </source>
</evidence>
<dbReference type="InterPro" id="IPR001810">
    <property type="entry name" value="F-box_dom"/>
</dbReference>
<gene>
    <name evidence="3" type="ORF">ACH5RR_005738</name>
</gene>
<comment type="caution">
    <text evidence="3">The sequence shown here is derived from an EMBL/GenBank/DDBJ whole genome shotgun (WGS) entry which is preliminary data.</text>
</comment>